<evidence type="ECO:0000313" key="5">
    <source>
        <dbReference type="RefSeq" id="XP_046593913.1"/>
    </source>
</evidence>
<dbReference type="Gene3D" id="1.25.10.10">
    <property type="entry name" value="Leucine-rich Repeat Variant"/>
    <property type="match status" value="1"/>
</dbReference>
<protein>
    <submittedName>
        <fullName evidence="5">Armadillo repeat-containing protein 3</fullName>
    </submittedName>
</protein>
<proteinExistence type="predicted"/>
<dbReference type="RefSeq" id="XP_046593913.1">
    <property type="nucleotide sequence ID" value="XM_046737957.1"/>
</dbReference>
<gene>
    <name evidence="5" type="primary">LOC107226231</name>
</gene>
<feature type="region of interest" description="Disordered" evidence="2">
    <location>
        <begin position="1"/>
        <end position="30"/>
    </location>
</feature>
<evidence type="ECO:0000256" key="2">
    <source>
        <dbReference type="SAM" id="MobiDB-lite"/>
    </source>
</evidence>
<dbReference type="SUPFAM" id="SSF48371">
    <property type="entry name" value="ARM repeat"/>
    <property type="match status" value="2"/>
</dbReference>
<dbReference type="PANTHER" id="PTHR46618">
    <property type="entry name" value="ARMADILLO REPEAT-CONTAINING PROTEIN 3"/>
    <property type="match status" value="1"/>
</dbReference>
<keyword evidence="1" id="KW-0677">Repeat</keyword>
<name>A0ABM3G0X8_NEOLC</name>
<sequence>MVKQHPEVGFSSEPRVTYSQKCKSDGKERDNRSILPKTRFDSCSIEVQDPRTAILLLKCQENSVLINAIAALSKFGSKSSDNLEILFDLDVVDLVIPLTEHEDIFIRRSDIFYKDRDDSFATKLLAEMAARPNVRNSLLSSDCYVPYFTSVLQNDTDIFIHEFMTLMFAELSKDMYGVAQILKQFDNFDLLFEKLRSPDPDVKKNSIEIIYNLLKDPLGAQEIINTKDFSFPLIYELLKQPYPVIQLLALDVINLLVARNKDENIQELFRICRGPQALLDILDNDEYDDLHEKALEILLSASDNEKSVELICSTGGVQRLLKYMESSDKKLTVCLLNVIVRLANSASSRKELYKHGIVPLLLNFVHESSNPDVVGASFYGLAKMVQYSPATEEITSSNPIHKILGFIKNESVKQHVRHAAMYCLAELLACDAQNCSNLLDIKGQTYLIWMIKQPIGNVPLETRLTTLQCLTSIGGYPEFREQFVDVNLIDALCTAFEFKNSFDLAEAKVAHCRALSIFCIEKTARDIFLCLEGPRKLYNLLLESESVPVRDAAAQLVSQLSGDQDVAPLLILAGCLEYMIGHRSTSRIVPSWESCIKALFNSYLPAKFAFTGRLSLHDITKDGFYVIRKNVHPFPIIEQLFTRSLDLAQTIYMCVPAQRRRLSNQNSEVEDDQIISNDTAARKNIYSVYRTDLTNAITGVKSEIRKTDSFLWNAIELFKCKLIAKESRIANEQEKPGLVNISFIKSRAKMLGEFVAQKMSGPDPTTKCIDHQLDIHLSEIKRDIGTNVIPLGQLRVGSYLERALLFKVIADRVCLPAALVRGDYGKAWIEIALPEMETQSSEASPVDDRTIDTIAEKEAVAKSRPFDRSTGHAPYFQGSTKELVSVNQNLLSIFPTKLLRPSYIVDLMRVPGELIPLGTKQADDYCK</sequence>
<dbReference type="InterPro" id="IPR052441">
    <property type="entry name" value="Armadillo-Ser/Thr_Kinase"/>
</dbReference>
<evidence type="ECO:0000256" key="1">
    <source>
        <dbReference type="ARBA" id="ARBA00022737"/>
    </source>
</evidence>
<dbReference type="InterPro" id="IPR011989">
    <property type="entry name" value="ARM-like"/>
</dbReference>
<dbReference type="PANTHER" id="PTHR46618:SF1">
    <property type="entry name" value="ARMADILLO REPEAT-CONTAINING PROTEIN 3"/>
    <property type="match status" value="1"/>
</dbReference>
<organism evidence="4 5">
    <name type="scientific">Neodiprion lecontei</name>
    <name type="common">Redheaded pine sawfly</name>
    <dbReference type="NCBI Taxonomy" id="441921"/>
    <lineage>
        <taxon>Eukaryota</taxon>
        <taxon>Metazoa</taxon>
        <taxon>Ecdysozoa</taxon>
        <taxon>Arthropoda</taxon>
        <taxon>Hexapoda</taxon>
        <taxon>Insecta</taxon>
        <taxon>Pterygota</taxon>
        <taxon>Neoptera</taxon>
        <taxon>Endopterygota</taxon>
        <taxon>Hymenoptera</taxon>
        <taxon>Tenthredinoidea</taxon>
        <taxon>Diprionidae</taxon>
        <taxon>Diprioninae</taxon>
        <taxon>Neodiprion</taxon>
    </lineage>
</organism>
<dbReference type="InterPro" id="IPR055164">
    <property type="entry name" value="EDR1/CTR1/ARMC3-like_pept-like"/>
</dbReference>
<accession>A0ABM3G0X8</accession>
<dbReference type="Proteomes" id="UP000829291">
    <property type="component" value="Chromosome 4"/>
</dbReference>
<dbReference type="Pfam" id="PF14381">
    <property type="entry name" value="EDR1_CTR1_ARMC3_pept"/>
    <property type="match status" value="1"/>
</dbReference>
<evidence type="ECO:0000313" key="4">
    <source>
        <dbReference type="Proteomes" id="UP000829291"/>
    </source>
</evidence>
<keyword evidence="4" id="KW-1185">Reference proteome</keyword>
<dbReference type="InterPro" id="IPR016024">
    <property type="entry name" value="ARM-type_fold"/>
</dbReference>
<dbReference type="GeneID" id="107226231"/>
<evidence type="ECO:0000259" key="3">
    <source>
        <dbReference type="Pfam" id="PF14381"/>
    </source>
</evidence>
<feature type="domain" description="EDR1/CTR1/ARMC3-like peptidase-like" evidence="3">
    <location>
        <begin position="745"/>
        <end position="824"/>
    </location>
</feature>
<reference evidence="5" key="1">
    <citation type="submission" date="2025-08" db="UniProtKB">
        <authorList>
            <consortium name="RefSeq"/>
        </authorList>
    </citation>
    <scope>IDENTIFICATION</scope>
    <source>
        <tissue evidence="5">Thorax and Abdomen</tissue>
    </source>
</reference>